<organism evidence="1 2">
    <name type="scientific">Pisolithus microcarpus 441</name>
    <dbReference type="NCBI Taxonomy" id="765257"/>
    <lineage>
        <taxon>Eukaryota</taxon>
        <taxon>Fungi</taxon>
        <taxon>Dikarya</taxon>
        <taxon>Basidiomycota</taxon>
        <taxon>Agaricomycotina</taxon>
        <taxon>Agaricomycetes</taxon>
        <taxon>Agaricomycetidae</taxon>
        <taxon>Boletales</taxon>
        <taxon>Sclerodermatineae</taxon>
        <taxon>Pisolithaceae</taxon>
        <taxon>Pisolithus</taxon>
    </lineage>
</organism>
<name>A0A0C9Z6T2_9AGAM</name>
<dbReference type="EMBL" id="KN833747">
    <property type="protein sequence ID" value="KIK21779.1"/>
    <property type="molecule type" value="Genomic_DNA"/>
</dbReference>
<accession>A0A0C9Z6T2</accession>
<gene>
    <name evidence="1" type="ORF">PISMIDRAFT_681058</name>
</gene>
<sequence>MKKFLPGKGIAGDLAHAKHERPEFNSLEHKAHTRPEMAWYVVAWSLSLTRSHRC</sequence>
<proteinExistence type="predicted"/>
<dbReference type="Proteomes" id="UP000054018">
    <property type="component" value="Unassembled WGS sequence"/>
</dbReference>
<protein>
    <submittedName>
        <fullName evidence="1">Uncharacterized protein</fullName>
    </submittedName>
</protein>
<evidence type="ECO:0000313" key="1">
    <source>
        <dbReference type="EMBL" id="KIK21779.1"/>
    </source>
</evidence>
<evidence type="ECO:0000313" key="2">
    <source>
        <dbReference type="Proteomes" id="UP000054018"/>
    </source>
</evidence>
<reference evidence="1 2" key="1">
    <citation type="submission" date="2014-04" db="EMBL/GenBank/DDBJ databases">
        <authorList>
            <consortium name="DOE Joint Genome Institute"/>
            <person name="Kuo A."/>
            <person name="Kohler A."/>
            <person name="Costa M.D."/>
            <person name="Nagy L.G."/>
            <person name="Floudas D."/>
            <person name="Copeland A."/>
            <person name="Barry K.W."/>
            <person name="Cichocki N."/>
            <person name="Veneault-Fourrey C."/>
            <person name="LaButti K."/>
            <person name="Lindquist E.A."/>
            <person name="Lipzen A."/>
            <person name="Lundell T."/>
            <person name="Morin E."/>
            <person name="Murat C."/>
            <person name="Sun H."/>
            <person name="Tunlid A."/>
            <person name="Henrissat B."/>
            <person name="Grigoriev I.V."/>
            <person name="Hibbett D.S."/>
            <person name="Martin F."/>
            <person name="Nordberg H.P."/>
            <person name="Cantor M.N."/>
            <person name="Hua S.X."/>
        </authorList>
    </citation>
    <scope>NUCLEOTIDE SEQUENCE [LARGE SCALE GENOMIC DNA]</scope>
    <source>
        <strain evidence="1 2">441</strain>
    </source>
</reference>
<dbReference type="HOGENOM" id="CLU_3051285_0_0_1"/>
<keyword evidence="2" id="KW-1185">Reference proteome</keyword>
<reference evidence="2" key="2">
    <citation type="submission" date="2015-01" db="EMBL/GenBank/DDBJ databases">
        <title>Evolutionary Origins and Diversification of the Mycorrhizal Mutualists.</title>
        <authorList>
            <consortium name="DOE Joint Genome Institute"/>
            <consortium name="Mycorrhizal Genomics Consortium"/>
            <person name="Kohler A."/>
            <person name="Kuo A."/>
            <person name="Nagy L.G."/>
            <person name="Floudas D."/>
            <person name="Copeland A."/>
            <person name="Barry K.W."/>
            <person name="Cichocki N."/>
            <person name="Veneault-Fourrey C."/>
            <person name="LaButti K."/>
            <person name="Lindquist E.A."/>
            <person name="Lipzen A."/>
            <person name="Lundell T."/>
            <person name="Morin E."/>
            <person name="Murat C."/>
            <person name="Riley R."/>
            <person name="Ohm R."/>
            <person name="Sun H."/>
            <person name="Tunlid A."/>
            <person name="Henrissat B."/>
            <person name="Grigoriev I.V."/>
            <person name="Hibbett D.S."/>
            <person name="Martin F."/>
        </authorList>
    </citation>
    <scope>NUCLEOTIDE SEQUENCE [LARGE SCALE GENOMIC DNA]</scope>
    <source>
        <strain evidence="2">441</strain>
    </source>
</reference>
<dbReference type="AlphaFoldDB" id="A0A0C9Z6T2"/>